<comment type="caution">
    <text evidence="1">The sequence shown here is derived from an EMBL/GenBank/DDBJ whole genome shotgun (WGS) entry which is preliminary data.</text>
</comment>
<keyword evidence="2" id="KW-1185">Reference proteome</keyword>
<dbReference type="Proteomes" id="UP000746503">
    <property type="component" value="Unassembled WGS sequence"/>
</dbReference>
<reference evidence="1 2" key="1">
    <citation type="submission" date="2020-03" db="EMBL/GenBank/DDBJ databases">
        <title>Draft genome of Streptomyces sp. ventii, isolated from the Axial Seamount in the Pacific Ocean, and resequencing of the two type strains Streptomyces lonarensis strain NCL 716 and Streptomyces bohaiensis strain 11A07.</title>
        <authorList>
            <person name="Loughran R.M."/>
            <person name="Pfannmuller K.M."/>
            <person name="Wasson B.J."/>
            <person name="Deadmond M.C."/>
            <person name="Paddock B.E."/>
            <person name="Koyack M.J."/>
            <person name="Gallegos D.A."/>
            <person name="Mitchell E.A."/>
            <person name="Ushijima B."/>
            <person name="Saw J.H."/>
            <person name="Mcphail K.L."/>
            <person name="Videau P."/>
        </authorList>
    </citation>
    <scope>NUCLEOTIDE SEQUENCE [LARGE SCALE GENOMIC DNA]</scope>
    <source>
        <strain evidence="2">5675061</strain>
    </source>
</reference>
<dbReference type="RefSeq" id="WP_167931700.1">
    <property type="nucleotide sequence ID" value="NZ_JAAVJB010000009.1"/>
</dbReference>
<organism evidence="1 2">
    <name type="scientific">Streptomyces spiramenti</name>
    <dbReference type="NCBI Taxonomy" id="2720606"/>
    <lineage>
        <taxon>Bacteria</taxon>
        <taxon>Bacillati</taxon>
        <taxon>Actinomycetota</taxon>
        <taxon>Actinomycetes</taxon>
        <taxon>Kitasatosporales</taxon>
        <taxon>Streptomycetaceae</taxon>
        <taxon>Streptomyces</taxon>
    </lineage>
</organism>
<sequence>MDDDVAVLALEAGSVRMQMTAGGLTADAGDAVALRSVRRACATARRTPALHEQFGEYLALELRLAARCSGPDPARRPVGTVVRHAAELIEAGRNLHTVLHALAPLVELAPRDDTA</sequence>
<proteinExistence type="predicted"/>
<evidence type="ECO:0000313" key="1">
    <source>
        <dbReference type="EMBL" id="NJP65168.1"/>
    </source>
</evidence>
<accession>A0ABX1ADB2</accession>
<dbReference type="EMBL" id="JAAVJB010000009">
    <property type="protein sequence ID" value="NJP65168.1"/>
    <property type="molecule type" value="Genomic_DNA"/>
</dbReference>
<protein>
    <submittedName>
        <fullName evidence="1">Uncharacterized protein</fullName>
    </submittedName>
</protein>
<evidence type="ECO:0000313" key="2">
    <source>
        <dbReference type="Proteomes" id="UP000746503"/>
    </source>
</evidence>
<gene>
    <name evidence="1" type="ORF">HCJ92_02415</name>
</gene>
<name>A0ABX1ADB2_9ACTN</name>